<keyword evidence="17" id="KW-0067">ATP-binding</keyword>
<organism evidence="26 27">
    <name type="scientific">Pyrenophora seminiperda CCB06</name>
    <dbReference type="NCBI Taxonomy" id="1302712"/>
    <lineage>
        <taxon>Eukaryota</taxon>
        <taxon>Fungi</taxon>
        <taxon>Dikarya</taxon>
        <taxon>Ascomycota</taxon>
        <taxon>Pezizomycotina</taxon>
        <taxon>Dothideomycetes</taxon>
        <taxon>Pleosporomycetidae</taxon>
        <taxon>Pleosporales</taxon>
        <taxon>Pleosporineae</taxon>
        <taxon>Pleosporaceae</taxon>
        <taxon>Pyrenophora</taxon>
    </lineage>
</organism>
<dbReference type="GO" id="GO:0046654">
    <property type="term" value="P:tetrahydrofolate biosynthetic process"/>
    <property type="evidence" value="ECO:0007669"/>
    <property type="project" value="UniProtKB-UniPathway"/>
</dbReference>
<dbReference type="FunFam" id="3.20.20.20:FF:000006">
    <property type="entry name" value="Dihydropteroate synthase"/>
    <property type="match status" value="1"/>
</dbReference>
<dbReference type="GO" id="GO:0016301">
    <property type="term" value="F:kinase activity"/>
    <property type="evidence" value="ECO:0007669"/>
    <property type="project" value="UniProtKB-KW"/>
</dbReference>
<dbReference type="PROSITE" id="PS00794">
    <property type="entry name" value="HPPK"/>
    <property type="match status" value="1"/>
</dbReference>
<evidence type="ECO:0000256" key="2">
    <source>
        <dbReference type="ARBA" id="ARBA00000198"/>
    </source>
</evidence>
<comment type="similarity">
    <text evidence="8">In the N-terminal section; belongs to the DHNA family.</text>
</comment>
<dbReference type="PROSITE" id="PS00793">
    <property type="entry name" value="DHPS_2"/>
    <property type="match status" value="1"/>
</dbReference>
<keyword evidence="20" id="KW-0511">Multifunctional enzyme</keyword>
<dbReference type="PROSITE" id="PS00792">
    <property type="entry name" value="DHPS_1"/>
    <property type="match status" value="1"/>
</dbReference>
<dbReference type="Gene3D" id="3.30.70.560">
    <property type="entry name" value="7,8-Dihydro-6-hydroxymethylpterin-pyrophosphokinase HPPK"/>
    <property type="match status" value="1"/>
</dbReference>
<evidence type="ECO:0000256" key="19">
    <source>
        <dbReference type="ARBA" id="ARBA00022909"/>
    </source>
</evidence>
<dbReference type="PANTHER" id="PTHR20941">
    <property type="entry name" value="FOLATE SYNTHESIS PROTEINS"/>
    <property type="match status" value="1"/>
</dbReference>
<dbReference type="GO" id="GO:0003848">
    <property type="term" value="F:2-amino-4-hydroxy-6-hydroxymethyldihydropteridine diphosphokinase activity"/>
    <property type="evidence" value="ECO:0007669"/>
    <property type="project" value="UniProtKB-EC"/>
</dbReference>
<sequence length="625" mass="69306">MPTWIATLRVNPARFAATRKTHQALAPFHGRPQSHAFAAVQSLHPQCRAHVSALETTCLGSGKHHLHTALQNFRMQRAHYHYEATAKTHRAFIALGSNIGNRVAMIEQACKEMESTGKIHITRTSSLWESKAMYVLDQDSFVNGACEIATPLSPIQLLNELQKIEQKMGRVKLIDKGPRNVDLDILLYDNVTYLDERLEIPHKHMLEREFVLRPLCELITEEKQQDFPFKLSLQSYLKTLPPPGEPLVRLTPLAPDLSPISSAQISLNTRIMAILNTTPDSFSDGGQFYNRGNALLEKTMRERIEAGATIIDIGGQSTRPGAIQVSVEEELARVLPAVKLMRSIPEATDITVSIDTYFGVVAEEAIKAGAHLINDVSAGTMDDTMLPTMAKLGCTVCLMHMRGTPGTMNNTEMMSYPDGIVETVGRELLGRVRAAEMAGVRRWRIILDPGIGFAKTHNHNLELLRRQDELMRYPGLEGMPWLVGTSRKAFIGQITGVKDAYKRTWGTAVAISAAIQGGVDIVRVHDVDQMAQVVKMADALWPKRRFVSLPVEIQDIILNYSSADTVLAAKLGCMLGLESPFLWNDGPLKVTLEERYVIRPSGSSAESQVWFGEHTSGIFYLARAG</sequence>
<dbReference type="UniPathway" id="UPA00077">
    <property type="reaction ID" value="UER00155"/>
</dbReference>
<reference evidence="26 27" key="1">
    <citation type="journal article" date="2014" name="PLoS ONE">
        <title>De novo Genome Assembly of the Fungal Plant Pathogen Pyrenophora semeniperda.</title>
        <authorList>
            <person name="Soliai M.M."/>
            <person name="Meyer S.E."/>
            <person name="Udall J.A."/>
            <person name="Elzinga D.E."/>
            <person name="Hermansen R.A."/>
            <person name="Bodily P.M."/>
            <person name="Hart A.A."/>
            <person name="Coleman C.E."/>
        </authorList>
    </citation>
    <scope>NUCLEOTIDE SEQUENCE [LARGE SCALE GENOMIC DNA]</scope>
    <source>
        <strain evidence="26 27">CCB06</strain>
        <tissue evidence="26">Mycelium</tissue>
    </source>
</reference>
<dbReference type="Proteomes" id="UP000265663">
    <property type="component" value="Unassembled WGS sequence"/>
</dbReference>
<keyword evidence="13" id="KW-0808">Transferase</keyword>
<dbReference type="CDD" id="cd00739">
    <property type="entry name" value="DHPS"/>
    <property type="match status" value="1"/>
</dbReference>
<evidence type="ECO:0000313" key="26">
    <source>
        <dbReference type="EMBL" id="RMZ73305.1"/>
    </source>
</evidence>
<dbReference type="GO" id="GO:0046656">
    <property type="term" value="P:folic acid biosynthetic process"/>
    <property type="evidence" value="ECO:0007669"/>
    <property type="project" value="UniProtKB-KW"/>
</dbReference>
<evidence type="ECO:0000256" key="23">
    <source>
        <dbReference type="ARBA" id="ARBA00067568"/>
    </source>
</evidence>
<evidence type="ECO:0000256" key="13">
    <source>
        <dbReference type="ARBA" id="ARBA00022679"/>
    </source>
</evidence>
<dbReference type="AlphaFoldDB" id="A0A3M7MFM5"/>
<dbReference type="SUPFAM" id="SSF55083">
    <property type="entry name" value="6-hydroxymethyl-7,8-dihydropterin pyrophosphokinase, HPPK"/>
    <property type="match status" value="1"/>
</dbReference>
<evidence type="ECO:0000256" key="14">
    <source>
        <dbReference type="ARBA" id="ARBA00022723"/>
    </source>
</evidence>
<gene>
    <name evidence="26" type="ORF">GMOD_00007804</name>
</gene>
<keyword evidence="19" id="KW-0289">Folate biosynthesis</keyword>
<comment type="function">
    <text evidence="21">Catalyzes three sequential steps of tetrahydrofolate biosynthesis.</text>
</comment>
<evidence type="ECO:0000256" key="10">
    <source>
        <dbReference type="ARBA" id="ARBA00012458"/>
    </source>
</evidence>
<keyword evidence="27" id="KW-1185">Reference proteome</keyword>
<comment type="pathway">
    <text evidence="6">Cofactor biosynthesis; tetrahydrofolate biosynthesis; 2-amino-4-hydroxy-6-hydroxymethyl-7,8-dihydropteridine diphosphate from 7,8-dihydroneopterin triphosphate: step 3/4.</text>
</comment>
<comment type="pathway">
    <text evidence="7">Cofactor biosynthesis; tetrahydrofolate biosynthesis; 2-amino-4-hydroxy-6-hydroxymethyl-7,8-dihydropteridine diphosphate from 7,8-dihydroneopterin triphosphate: step 4/4.</text>
</comment>
<evidence type="ECO:0000256" key="18">
    <source>
        <dbReference type="ARBA" id="ARBA00022842"/>
    </source>
</evidence>
<dbReference type="GO" id="GO:0046872">
    <property type="term" value="F:metal ion binding"/>
    <property type="evidence" value="ECO:0007669"/>
    <property type="project" value="UniProtKB-KW"/>
</dbReference>
<keyword evidence="18" id="KW-0460">Magnesium</keyword>
<evidence type="ECO:0000256" key="4">
    <source>
        <dbReference type="ARBA" id="ARBA00001946"/>
    </source>
</evidence>
<comment type="cofactor">
    <cofactor evidence="4">
        <name>Mg(2+)</name>
        <dbReference type="ChEBI" id="CHEBI:18420"/>
    </cofactor>
</comment>
<evidence type="ECO:0000256" key="11">
    <source>
        <dbReference type="ARBA" id="ARBA00013043"/>
    </source>
</evidence>
<evidence type="ECO:0000256" key="22">
    <source>
        <dbReference type="ARBA" id="ARBA00061548"/>
    </source>
</evidence>
<evidence type="ECO:0000256" key="17">
    <source>
        <dbReference type="ARBA" id="ARBA00022840"/>
    </source>
</evidence>
<keyword evidence="14" id="KW-0479">Metal-binding</keyword>
<keyword evidence="16" id="KW-0418">Kinase</keyword>
<comment type="similarity">
    <text evidence="22">In the central section; belongs to the HPPK family.</text>
</comment>
<evidence type="ECO:0000259" key="25">
    <source>
        <dbReference type="PROSITE" id="PS50972"/>
    </source>
</evidence>
<evidence type="ECO:0000256" key="21">
    <source>
        <dbReference type="ARBA" id="ARBA00058009"/>
    </source>
</evidence>
<feature type="domain" description="Pterin-binding" evidence="25">
    <location>
        <begin position="269"/>
        <end position="535"/>
    </location>
</feature>
<keyword evidence="15" id="KW-0547">Nucleotide-binding</keyword>
<evidence type="ECO:0000313" key="27">
    <source>
        <dbReference type="Proteomes" id="UP000265663"/>
    </source>
</evidence>
<evidence type="ECO:0000256" key="5">
    <source>
        <dbReference type="ARBA" id="ARBA00004763"/>
    </source>
</evidence>
<dbReference type="EC" id="2.7.6.3" evidence="12"/>
<evidence type="ECO:0000256" key="15">
    <source>
        <dbReference type="ARBA" id="ARBA00022741"/>
    </source>
</evidence>
<dbReference type="SUPFAM" id="SSF51717">
    <property type="entry name" value="Dihydropteroate synthetase-like"/>
    <property type="match status" value="1"/>
</dbReference>
<dbReference type="InterPro" id="IPR000489">
    <property type="entry name" value="Pterin-binding_dom"/>
</dbReference>
<dbReference type="OrthoDB" id="615426at2759"/>
<dbReference type="GO" id="GO:0005740">
    <property type="term" value="C:mitochondrial envelope"/>
    <property type="evidence" value="ECO:0007669"/>
    <property type="project" value="TreeGrafter"/>
</dbReference>
<dbReference type="GO" id="GO:0005524">
    <property type="term" value="F:ATP binding"/>
    <property type="evidence" value="ECO:0007669"/>
    <property type="project" value="UniProtKB-KW"/>
</dbReference>
<evidence type="ECO:0000256" key="8">
    <source>
        <dbReference type="ARBA" id="ARBA00009640"/>
    </source>
</evidence>
<evidence type="ECO:0000256" key="6">
    <source>
        <dbReference type="ARBA" id="ARBA00005013"/>
    </source>
</evidence>
<evidence type="ECO:0000256" key="1">
    <source>
        <dbReference type="ARBA" id="ARBA00000012"/>
    </source>
</evidence>
<evidence type="ECO:0000256" key="7">
    <source>
        <dbReference type="ARBA" id="ARBA00005051"/>
    </source>
</evidence>
<comment type="catalytic activity">
    <reaction evidence="1">
        <text>(7,8-dihydropterin-6-yl)methyl diphosphate + 4-aminobenzoate = 7,8-dihydropteroate + diphosphate</text>
        <dbReference type="Rhea" id="RHEA:19949"/>
        <dbReference type="ChEBI" id="CHEBI:17836"/>
        <dbReference type="ChEBI" id="CHEBI:17839"/>
        <dbReference type="ChEBI" id="CHEBI:33019"/>
        <dbReference type="ChEBI" id="CHEBI:72950"/>
        <dbReference type="EC" id="2.5.1.15"/>
    </reaction>
</comment>
<dbReference type="EC" id="2.5.1.15" evidence="10"/>
<evidence type="ECO:0000256" key="9">
    <source>
        <dbReference type="ARBA" id="ARBA00009951"/>
    </source>
</evidence>
<comment type="pathway">
    <text evidence="5">Cofactor biosynthesis; tetrahydrofolate biosynthesis; 7,8-dihydrofolate from 2-amino-4-hydroxy-6-hydroxymethyl-7,8-dihydropteridine diphosphate and 4-aminobenzoate: step 1/2.</text>
</comment>
<dbReference type="GO" id="GO:0004156">
    <property type="term" value="F:dihydropteroate synthase activity"/>
    <property type="evidence" value="ECO:0007669"/>
    <property type="project" value="UniProtKB-EC"/>
</dbReference>
<dbReference type="GO" id="GO:0004150">
    <property type="term" value="F:dihydroneopterin aldolase activity"/>
    <property type="evidence" value="ECO:0007669"/>
    <property type="project" value="UniProtKB-EC"/>
</dbReference>
<proteinExistence type="inferred from homology"/>
<comment type="catalytic activity">
    <reaction evidence="2">
        <text>6-hydroxymethyl-7,8-dihydropterin + ATP = (7,8-dihydropterin-6-yl)methyl diphosphate + AMP + H(+)</text>
        <dbReference type="Rhea" id="RHEA:11412"/>
        <dbReference type="ChEBI" id="CHEBI:15378"/>
        <dbReference type="ChEBI" id="CHEBI:30616"/>
        <dbReference type="ChEBI" id="CHEBI:44841"/>
        <dbReference type="ChEBI" id="CHEBI:72950"/>
        <dbReference type="ChEBI" id="CHEBI:456215"/>
        <dbReference type="EC" id="2.7.6.3"/>
    </reaction>
</comment>
<dbReference type="CDD" id="cd00483">
    <property type="entry name" value="HPPK"/>
    <property type="match status" value="1"/>
</dbReference>
<dbReference type="InterPro" id="IPR045031">
    <property type="entry name" value="DHP_synth-like"/>
</dbReference>
<evidence type="ECO:0000256" key="3">
    <source>
        <dbReference type="ARBA" id="ARBA00001353"/>
    </source>
</evidence>
<dbReference type="InterPro" id="IPR011005">
    <property type="entry name" value="Dihydropteroate_synth-like_sf"/>
</dbReference>
<evidence type="ECO:0000256" key="16">
    <source>
        <dbReference type="ARBA" id="ARBA00022777"/>
    </source>
</evidence>
<accession>A0A3M7MFM5</accession>
<dbReference type="InterPro" id="IPR000550">
    <property type="entry name" value="Hppk"/>
</dbReference>
<dbReference type="InterPro" id="IPR006390">
    <property type="entry name" value="DHP_synth_dom"/>
</dbReference>
<dbReference type="EMBL" id="KE747840">
    <property type="protein sequence ID" value="RMZ73305.1"/>
    <property type="molecule type" value="Genomic_DNA"/>
</dbReference>
<dbReference type="NCBIfam" id="TIGR01496">
    <property type="entry name" value="DHPS"/>
    <property type="match status" value="1"/>
</dbReference>
<dbReference type="Pfam" id="PF01288">
    <property type="entry name" value="HPPK"/>
    <property type="match status" value="1"/>
</dbReference>
<comment type="similarity">
    <text evidence="9">In the C-terminal section; belongs to the DHPS family.</text>
</comment>
<dbReference type="NCBIfam" id="TIGR01498">
    <property type="entry name" value="folK"/>
    <property type="match status" value="1"/>
</dbReference>
<evidence type="ECO:0000256" key="20">
    <source>
        <dbReference type="ARBA" id="ARBA00023268"/>
    </source>
</evidence>
<protein>
    <recommendedName>
        <fullName evidence="23">Folic acid synthesis protein FOL1</fullName>
        <ecNumber evidence="10">2.5.1.15</ecNumber>
        <ecNumber evidence="12">2.7.6.3</ecNumber>
        <ecNumber evidence="11">4.1.2.25</ecNumber>
    </recommendedName>
    <alternativeName>
        <fullName evidence="24">Folic acid synthesis protein fol1</fullName>
    </alternativeName>
</protein>
<evidence type="ECO:0000256" key="24">
    <source>
        <dbReference type="ARBA" id="ARBA00068111"/>
    </source>
</evidence>
<name>A0A3M7MFM5_9PLEO</name>
<dbReference type="InterPro" id="IPR035907">
    <property type="entry name" value="Hppk_sf"/>
</dbReference>
<dbReference type="Gene3D" id="3.20.20.20">
    <property type="entry name" value="Dihydropteroate synthase-like"/>
    <property type="match status" value="1"/>
</dbReference>
<dbReference type="PANTHER" id="PTHR20941:SF1">
    <property type="entry name" value="FOLIC ACID SYNTHESIS PROTEIN FOL1"/>
    <property type="match status" value="1"/>
</dbReference>
<evidence type="ECO:0000256" key="12">
    <source>
        <dbReference type="ARBA" id="ARBA00013253"/>
    </source>
</evidence>
<dbReference type="PROSITE" id="PS50972">
    <property type="entry name" value="PTERIN_BINDING"/>
    <property type="match status" value="1"/>
</dbReference>
<dbReference type="EC" id="4.1.2.25" evidence="11"/>
<dbReference type="Pfam" id="PF00809">
    <property type="entry name" value="Pterin_bind"/>
    <property type="match status" value="1"/>
</dbReference>
<comment type="catalytic activity">
    <reaction evidence="3">
        <text>7,8-dihydroneopterin = 6-hydroxymethyl-7,8-dihydropterin + glycolaldehyde</text>
        <dbReference type="Rhea" id="RHEA:10540"/>
        <dbReference type="ChEBI" id="CHEBI:17001"/>
        <dbReference type="ChEBI" id="CHEBI:17071"/>
        <dbReference type="ChEBI" id="CHEBI:44841"/>
        <dbReference type="EC" id="4.1.2.25"/>
    </reaction>
</comment>